<keyword evidence="5" id="KW-1185">Reference proteome</keyword>
<keyword evidence="1 4" id="KW-0328">Glycosyltransferase</keyword>
<accession>A0ABW0RFI5</accession>
<reference evidence="5" key="1">
    <citation type="journal article" date="2019" name="Int. J. Syst. Evol. Microbiol.">
        <title>The Global Catalogue of Microorganisms (GCM) 10K type strain sequencing project: providing services to taxonomists for standard genome sequencing and annotation.</title>
        <authorList>
            <consortium name="The Broad Institute Genomics Platform"/>
            <consortium name="The Broad Institute Genome Sequencing Center for Infectious Disease"/>
            <person name="Wu L."/>
            <person name="Ma J."/>
        </authorList>
    </citation>
    <scope>NUCLEOTIDE SEQUENCE [LARGE SCALE GENOMIC DNA]</scope>
    <source>
        <strain evidence="5">CCUG 56331</strain>
    </source>
</reference>
<dbReference type="PANTHER" id="PTHR12526:SF629">
    <property type="entry name" value="TEICHURONIC ACID BIOSYNTHESIS GLYCOSYLTRANSFERASE TUAH-RELATED"/>
    <property type="match status" value="1"/>
</dbReference>
<keyword evidence="2 4" id="KW-0808">Transferase</keyword>
<dbReference type="EC" id="2.4.-.-" evidence="4"/>
<dbReference type="SUPFAM" id="SSF53756">
    <property type="entry name" value="UDP-Glycosyltransferase/glycogen phosphorylase"/>
    <property type="match status" value="1"/>
</dbReference>
<evidence type="ECO:0000256" key="1">
    <source>
        <dbReference type="ARBA" id="ARBA00022676"/>
    </source>
</evidence>
<protein>
    <submittedName>
        <fullName evidence="4">Glycosyltransferase</fullName>
        <ecNumber evidence="4">2.4.-.-</ecNumber>
    </submittedName>
</protein>
<evidence type="ECO:0000313" key="5">
    <source>
        <dbReference type="Proteomes" id="UP001595978"/>
    </source>
</evidence>
<proteinExistence type="predicted"/>
<dbReference type="Proteomes" id="UP001595978">
    <property type="component" value="Unassembled WGS sequence"/>
</dbReference>
<evidence type="ECO:0000259" key="3">
    <source>
        <dbReference type="Pfam" id="PF00534"/>
    </source>
</evidence>
<comment type="caution">
    <text evidence="4">The sequence shown here is derived from an EMBL/GenBank/DDBJ whole genome shotgun (WGS) entry which is preliminary data.</text>
</comment>
<organism evidence="4 5">
    <name type="scientific">Ureibacillus suwonensis</name>
    <dbReference type="NCBI Taxonomy" id="313007"/>
    <lineage>
        <taxon>Bacteria</taxon>
        <taxon>Bacillati</taxon>
        <taxon>Bacillota</taxon>
        <taxon>Bacilli</taxon>
        <taxon>Bacillales</taxon>
        <taxon>Caryophanaceae</taxon>
        <taxon>Ureibacillus</taxon>
    </lineage>
</organism>
<gene>
    <name evidence="4" type="ORF">ACFPOH_11505</name>
</gene>
<evidence type="ECO:0000256" key="2">
    <source>
        <dbReference type="ARBA" id="ARBA00022679"/>
    </source>
</evidence>
<dbReference type="Pfam" id="PF00534">
    <property type="entry name" value="Glycos_transf_1"/>
    <property type="match status" value="1"/>
</dbReference>
<dbReference type="PANTHER" id="PTHR12526">
    <property type="entry name" value="GLYCOSYLTRANSFERASE"/>
    <property type="match status" value="1"/>
</dbReference>
<dbReference type="InterPro" id="IPR001296">
    <property type="entry name" value="Glyco_trans_1"/>
</dbReference>
<dbReference type="GO" id="GO:0016757">
    <property type="term" value="F:glycosyltransferase activity"/>
    <property type="evidence" value="ECO:0007669"/>
    <property type="project" value="UniProtKB-KW"/>
</dbReference>
<dbReference type="Gene3D" id="3.40.50.2000">
    <property type="entry name" value="Glycogen Phosphorylase B"/>
    <property type="match status" value="2"/>
</dbReference>
<dbReference type="RefSeq" id="WP_390309754.1">
    <property type="nucleotide sequence ID" value="NZ_JBHSNQ010000147.1"/>
</dbReference>
<feature type="domain" description="Glycosyl transferase family 1" evidence="3">
    <location>
        <begin position="232"/>
        <end position="392"/>
    </location>
</feature>
<sequence>MKKNLVILDEFFPFLNKEPFLETEINFYNNCNVYIFACSADSSMPYRKIKNKNIKFFAQKKEKSKLKKVFRYINAVFSVDFFKELLFLLRNKKFNLLRIKQLLSFLSISRYKYKWIKKELVNLGINQNSNIIFYSYWMHFHAYTALLLKNDFKNSKVVTRCHGFDLYEYRNSLNYIPLRKKVLSNIDEIYSISEDGKSYLTENYPNIKMNIKVSKLGTIDYGLMDEPGERNPLKIVSCSWVVPVKRLDRIINALQLINDIDIEWTHYGDGELLDSIKNLASLSLGNKTNITYHFKGSISNQQILEDYLNEQYHLFINVSESEGIPVSIMEAISFGIPVIAPNVGGVKEIVVNNINGMLLAKDFTDDQLINAIKWIADMSDSEYSNLRQSTRKFWEDNYSANKNYSTFIENIV</sequence>
<name>A0ABW0RFI5_9BACL</name>
<dbReference type="EMBL" id="JBHSNQ010000147">
    <property type="protein sequence ID" value="MFC5542345.1"/>
    <property type="molecule type" value="Genomic_DNA"/>
</dbReference>
<evidence type="ECO:0000313" key="4">
    <source>
        <dbReference type="EMBL" id="MFC5542345.1"/>
    </source>
</evidence>